<name>A0A7D5GQM7_9EURY</name>
<gene>
    <name evidence="1" type="ORF">HYG82_02920</name>
</gene>
<dbReference type="Proteomes" id="UP000509241">
    <property type="component" value="Chromosome"/>
</dbReference>
<dbReference type="GeneID" id="56032209"/>
<dbReference type="OrthoDB" id="377950at2157"/>
<keyword evidence="2" id="KW-1185">Reference proteome</keyword>
<dbReference type="KEGG" id="haly:HYG82_02920"/>
<protein>
    <submittedName>
        <fullName evidence="1">Uncharacterized protein</fullName>
    </submittedName>
</protein>
<dbReference type="EMBL" id="CP058601">
    <property type="protein sequence ID" value="QLG47869.1"/>
    <property type="molecule type" value="Genomic_DNA"/>
</dbReference>
<evidence type="ECO:0000313" key="2">
    <source>
        <dbReference type="Proteomes" id="UP000509241"/>
    </source>
</evidence>
<accession>A0A7D5GQM7</accession>
<evidence type="ECO:0000313" key="1">
    <source>
        <dbReference type="EMBL" id="QLG47869.1"/>
    </source>
</evidence>
<reference evidence="1 2" key="1">
    <citation type="submission" date="2020-07" db="EMBL/GenBank/DDBJ databases">
        <authorList>
            <person name="Cui H."/>
        </authorList>
    </citation>
    <scope>NUCLEOTIDE SEQUENCE [LARGE SCALE GENOMIC DNA]</scope>
    <source>
        <strain evidence="1 2">YPL8</strain>
    </source>
</reference>
<sequence length="102" mass="11059">MTTQVMTLEEYADMIGELAADWDGDQPAVLIGDVTGNVSVNAKEGYSKYGPVGYAQECFEGNGVFELGQHGDRRFFGTMLFAAEDLAEEARAQLEADKEVTA</sequence>
<dbReference type="RefSeq" id="WP_179259611.1">
    <property type="nucleotide sequence ID" value="NZ_CP058601.1"/>
</dbReference>
<proteinExistence type="predicted"/>
<organism evidence="1 2">
    <name type="scientific">Natrinema halophilum</name>
    <dbReference type="NCBI Taxonomy" id="1699371"/>
    <lineage>
        <taxon>Archaea</taxon>
        <taxon>Methanobacteriati</taxon>
        <taxon>Methanobacteriota</taxon>
        <taxon>Stenosarchaea group</taxon>
        <taxon>Halobacteria</taxon>
        <taxon>Halobacteriales</taxon>
        <taxon>Natrialbaceae</taxon>
        <taxon>Natrinema</taxon>
    </lineage>
</organism>
<dbReference type="AlphaFoldDB" id="A0A7D5GQM7"/>